<protein>
    <recommendedName>
        <fullName evidence="6">PNO1 second type I KH domain-containing protein</fullName>
    </recommendedName>
</protein>
<dbReference type="Proteomes" id="UP001142055">
    <property type="component" value="Chromosome 3"/>
</dbReference>
<evidence type="ECO:0000256" key="1">
    <source>
        <dbReference type="ARBA" id="ARBA00004604"/>
    </source>
</evidence>
<keyword evidence="4" id="KW-0539">Nucleus</keyword>
<feature type="domain" description="PNO1 second type I KH" evidence="6">
    <location>
        <begin position="136"/>
        <end position="218"/>
    </location>
</feature>
<sequence length="226" mass="25679">MAEIEEAPAENPDEFKLVGKKGKRNKRKMDDMEIEVEGSETNESKHIEFRKIIVPPNRYGAIKQNWMKIFTPVVEHLNLQMRFNVPARCVEIRSCPETKDKSSIQKAADFIRAFILGFEVEDSLALIRLDEMFLETFEIKDVKPLKGDHLSRAIGRIAGKGGRIKCTIENVTKTRIVLADSKIHILGSFNNIRAARTAICNLILGSPPSKVFGNMRQLANRLIEQF</sequence>
<dbReference type="SUPFAM" id="SSF54791">
    <property type="entry name" value="Eukaryotic type KH-domain (KH-domain type I)"/>
    <property type="match status" value="1"/>
</dbReference>
<proteinExistence type="inferred from homology"/>
<dbReference type="CDD" id="cd22392">
    <property type="entry name" value="KH-I_PNO1_rpt2"/>
    <property type="match status" value="1"/>
</dbReference>
<dbReference type="GO" id="GO:0003723">
    <property type="term" value="F:RNA binding"/>
    <property type="evidence" value="ECO:0007669"/>
    <property type="project" value="UniProtKB-KW"/>
</dbReference>
<comment type="caution">
    <text evidence="7">The sequence shown here is derived from an EMBL/GenBank/DDBJ whole genome shotgun (WGS) entry which is preliminary data.</text>
</comment>
<dbReference type="GO" id="GO:0005730">
    <property type="term" value="C:nucleolus"/>
    <property type="evidence" value="ECO:0007669"/>
    <property type="project" value="UniProtKB-SubCell"/>
</dbReference>
<organism evidence="7 8">
    <name type="scientific">Blomia tropicalis</name>
    <name type="common">Mite</name>
    <dbReference type="NCBI Taxonomy" id="40697"/>
    <lineage>
        <taxon>Eukaryota</taxon>
        <taxon>Metazoa</taxon>
        <taxon>Ecdysozoa</taxon>
        <taxon>Arthropoda</taxon>
        <taxon>Chelicerata</taxon>
        <taxon>Arachnida</taxon>
        <taxon>Acari</taxon>
        <taxon>Acariformes</taxon>
        <taxon>Sarcoptiformes</taxon>
        <taxon>Astigmata</taxon>
        <taxon>Glycyphagoidea</taxon>
        <taxon>Echimyopodidae</taxon>
        <taxon>Blomia</taxon>
    </lineage>
</organism>
<evidence type="ECO:0000256" key="5">
    <source>
        <dbReference type="SAM" id="MobiDB-lite"/>
    </source>
</evidence>
<dbReference type="CDD" id="cd22391">
    <property type="entry name" value="KH-I_PNO1_rpt1"/>
    <property type="match status" value="1"/>
</dbReference>
<reference evidence="7" key="1">
    <citation type="submission" date="2022-12" db="EMBL/GenBank/DDBJ databases">
        <title>Genome assemblies of Blomia tropicalis.</title>
        <authorList>
            <person name="Cui Y."/>
        </authorList>
    </citation>
    <scope>NUCLEOTIDE SEQUENCE</scope>
    <source>
        <tissue evidence="7">Adult mites</tissue>
    </source>
</reference>
<dbReference type="EMBL" id="JAPWDV010000003">
    <property type="protein sequence ID" value="KAJ6218080.1"/>
    <property type="molecule type" value="Genomic_DNA"/>
</dbReference>
<dbReference type="Pfam" id="PF22891">
    <property type="entry name" value="KH_PNO1_2nd"/>
    <property type="match status" value="1"/>
</dbReference>
<dbReference type="PANTHER" id="PTHR12826:SF13">
    <property type="entry name" value="RNA-BINDING PROTEIN PNO1"/>
    <property type="match status" value="1"/>
</dbReference>
<dbReference type="FunFam" id="3.30.1370.10:FF:000048">
    <property type="entry name" value="RNA-binding protein PNO1 isoform X2"/>
    <property type="match status" value="1"/>
</dbReference>
<evidence type="ECO:0000313" key="7">
    <source>
        <dbReference type="EMBL" id="KAJ6218080.1"/>
    </source>
</evidence>
<dbReference type="OMA" id="KDWVHIF"/>
<comment type="similarity">
    <text evidence="2">Belongs to the PNO1 family.</text>
</comment>
<accession>A0A9Q0RL50</accession>
<keyword evidence="3" id="KW-0694">RNA-binding</keyword>
<dbReference type="InterPro" id="IPR036612">
    <property type="entry name" value="KH_dom_type_1_sf"/>
</dbReference>
<keyword evidence="8" id="KW-1185">Reference proteome</keyword>
<evidence type="ECO:0000256" key="2">
    <source>
        <dbReference type="ARBA" id="ARBA00007515"/>
    </source>
</evidence>
<feature type="region of interest" description="Disordered" evidence="5">
    <location>
        <begin position="1"/>
        <end position="25"/>
    </location>
</feature>
<gene>
    <name evidence="7" type="ORF">RDWZM_009237</name>
</gene>
<dbReference type="AlphaFoldDB" id="A0A9Q0RL50"/>
<evidence type="ECO:0000313" key="8">
    <source>
        <dbReference type="Proteomes" id="UP001142055"/>
    </source>
</evidence>
<comment type="subcellular location">
    <subcellularLocation>
        <location evidence="1">Nucleus</location>
        <location evidence="1">Nucleolus</location>
    </subcellularLocation>
</comment>
<dbReference type="Gene3D" id="3.30.1370.10">
    <property type="entry name" value="K Homology domain, type 1"/>
    <property type="match status" value="1"/>
</dbReference>
<name>A0A9Q0RL50_BLOTA</name>
<evidence type="ECO:0000256" key="3">
    <source>
        <dbReference type="ARBA" id="ARBA00022884"/>
    </source>
</evidence>
<dbReference type="PANTHER" id="PTHR12826">
    <property type="entry name" value="RIBONUCLEASE Y"/>
    <property type="match status" value="1"/>
</dbReference>
<dbReference type="InterPro" id="IPR055211">
    <property type="entry name" value="KH_PNO1_2nd"/>
</dbReference>
<evidence type="ECO:0000259" key="6">
    <source>
        <dbReference type="Pfam" id="PF22891"/>
    </source>
</evidence>
<feature type="compositionally biased region" description="Acidic residues" evidence="5">
    <location>
        <begin position="1"/>
        <end position="12"/>
    </location>
</feature>
<dbReference type="InterPro" id="IPR055212">
    <property type="entry name" value="KH-I_PNO1_first"/>
</dbReference>
<dbReference type="FunFam" id="3.30.1370.10:FF:000009">
    <property type="entry name" value="RNA-binding protein PNO1"/>
    <property type="match status" value="1"/>
</dbReference>
<evidence type="ECO:0000256" key="4">
    <source>
        <dbReference type="ARBA" id="ARBA00023242"/>
    </source>
</evidence>